<evidence type="ECO:0000256" key="7">
    <source>
        <dbReference type="ARBA" id="ARBA00022989"/>
    </source>
</evidence>
<sequence length="850" mass="89471">MATTGRVRALLAWRDWTLPLKIAAVLALPLVVALAAGTGLLWRGADALGAHRTDERVVQAVRGASSALAAVQDERELVAGQTGGERLTAARAGTDAAVAQLTGALAQVADPGRAAETAQARLARLDEVRAIAVPTQAVAEYSAVTGALLDLHAALLPAIARAEPAHRLSTAHDLARANEHLSQQQSFIALGLAARALPEPQLGQARAATALATAWFGRFSSAASGEAQALLSSTVVATAVDARDQLAAAVLGPDGVFRPSVSAPQWLTVSQPVIDQVGEALARLTDAAVDEVGAHAADAAATQRNLVVGLVAAALLAAAVAFAVLRHVRGAVGALRAAAIDIAGDKLPAALQRARDGRAAERPSMPAPAGGEFGAIAAAFDTVCGEAVQAATEQAKMRSGYAEVFVNMFRRSQSLVQRQLQLVQQLEQEADSPDQLTKLFQLDHLVTRTRRNNENVLVLSGTELVRKTGMPVPVANVIQAAMSEVEQYQRVEAVDPPKAKVVDSAAGDLIRMLAELIDNATAFSAPDTAVTVQAQVLRDGSLSIAVADNGIGMSDEEVRAANERLTRLGSLELATSRRVGLLVVGRLAGRHGFGVELLGGENFPGVTVLVSVPADFVVEAERPGWADRRHAMKAAQLRRAQSDEPTGGTKPRRLVSVGGSDTDTPARTGAATATAVRSSPEERARELVEQAHADVPEELPLRKPNRVIGKAGAVKSPAERAASAWFRARDTAEQPRAVSVAPSARDRERPENWQSVVDDDWNVVETMSRPERYAYTEDGLPMRERGAQLLPGSAGSGAGRRAQPVERDPEHTRLRISSFQRGVQRAKKTSGTRSKRSGGWKAMGRKGDGA</sequence>
<dbReference type="PROSITE" id="PS50109">
    <property type="entry name" value="HIS_KIN"/>
    <property type="match status" value="1"/>
</dbReference>
<comment type="catalytic activity">
    <reaction evidence="1">
        <text>ATP + protein L-histidine = ADP + protein N-phospho-L-histidine.</text>
        <dbReference type="EC" id="2.7.13.3"/>
    </reaction>
</comment>
<name>A0A918AP73_9PSEU</name>
<feature type="region of interest" description="Disordered" evidence="8">
    <location>
        <begin position="731"/>
        <end position="752"/>
    </location>
</feature>
<keyword evidence="5 9" id="KW-0812">Transmembrane</keyword>
<feature type="compositionally biased region" description="Low complexity" evidence="8">
    <location>
        <begin position="662"/>
        <end position="675"/>
    </location>
</feature>
<evidence type="ECO:0000313" key="12">
    <source>
        <dbReference type="Proteomes" id="UP000639606"/>
    </source>
</evidence>
<evidence type="ECO:0000256" key="1">
    <source>
        <dbReference type="ARBA" id="ARBA00000085"/>
    </source>
</evidence>
<keyword evidence="7 9" id="KW-1133">Transmembrane helix</keyword>
<keyword evidence="12" id="KW-1185">Reference proteome</keyword>
<dbReference type="Pfam" id="PF02518">
    <property type="entry name" value="HATPase_c"/>
    <property type="match status" value="1"/>
</dbReference>
<feature type="transmembrane region" description="Helical" evidence="9">
    <location>
        <begin position="20"/>
        <end position="42"/>
    </location>
</feature>
<feature type="region of interest" description="Disordered" evidence="8">
    <location>
        <begin position="786"/>
        <end position="850"/>
    </location>
</feature>
<dbReference type="SUPFAM" id="SSF55874">
    <property type="entry name" value="ATPase domain of HSP90 chaperone/DNA topoisomerase II/histidine kinase"/>
    <property type="match status" value="1"/>
</dbReference>
<gene>
    <name evidence="11" type="ORF">GCM10010185_46200</name>
</gene>
<dbReference type="Pfam" id="PF08376">
    <property type="entry name" value="NIT"/>
    <property type="match status" value="1"/>
</dbReference>
<dbReference type="Proteomes" id="UP000639606">
    <property type="component" value="Unassembled WGS sequence"/>
</dbReference>
<keyword evidence="4" id="KW-0808">Transferase</keyword>
<evidence type="ECO:0000256" key="4">
    <source>
        <dbReference type="ARBA" id="ARBA00022679"/>
    </source>
</evidence>
<feature type="compositionally biased region" description="Basic and acidic residues" evidence="8">
    <location>
        <begin position="803"/>
        <end position="813"/>
    </location>
</feature>
<protein>
    <recommendedName>
        <fullName evidence="2">histidine kinase</fullName>
        <ecNumber evidence="2">2.7.13.3</ecNumber>
    </recommendedName>
</protein>
<dbReference type="RefSeq" id="WP_189225391.1">
    <property type="nucleotide sequence ID" value="NZ_BMRG01000010.1"/>
</dbReference>
<reference evidence="11" key="2">
    <citation type="submission" date="2020-09" db="EMBL/GenBank/DDBJ databases">
        <authorList>
            <person name="Sun Q."/>
            <person name="Ohkuma M."/>
        </authorList>
    </citation>
    <scope>NUCLEOTIDE SEQUENCE</scope>
    <source>
        <strain evidence="11">JCM 3313</strain>
    </source>
</reference>
<dbReference type="AlphaFoldDB" id="A0A918AP73"/>
<dbReference type="InterPro" id="IPR003594">
    <property type="entry name" value="HATPase_dom"/>
</dbReference>
<evidence type="ECO:0000313" key="11">
    <source>
        <dbReference type="EMBL" id="GGP68146.1"/>
    </source>
</evidence>
<feature type="transmembrane region" description="Helical" evidence="9">
    <location>
        <begin position="306"/>
        <end position="325"/>
    </location>
</feature>
<keyword evidence="3" id="KW-0597">Phosphoprotein</keyword>
<proteinExistence type="predicted"/>
<evidence type="ECO:0000256" key="8">
    <source>
        <dbReference type="SAM" id="MobiDB-lite"/>
    </source>
</evidence>
<dbReference type="SMART" id="SM00387">
    <property type="entry name" value="HATPase_c"/>
    <property type="match status" value="1"/>
</dbReference>
<dbReference type="InterPro" id="IPR036890">
    <property type="entry name" value="HATPase_C_sf"/>
</dbReference>
<evidence type="ECO:0000256" key="9">
    <source>
        <dbReference type="SAM" id="Phobius"/>
    </source>
</evidence>
<feature type="domain" description="Histidine kinase" evidence="10">
    <location>
        <begin position="509"/>
        <end position="616"/>
    </location>
</feature>
<dbReference type="PANTHER" id="PTHR45436:SF5">
    <property type="entry name" value="SENSOR HISTIDINE KINASE TRCS"/>
    <property type="match status" value="1"/>
</dbReference>
<dbReference type="InterPro" id="IPR013587">
    <property type="entry name" value="Nitrate/nitrite_sensing"/>
</dbReference>
<dbReference type="InterPro" id="IPR050428">
    <property type="entry name" value="TCS_sensor_his_kinase"/>
</dbReference>
<evidence type="ECO:0000256" key="2">
    <source>
        <dbReference type="ARBA" id="ARBA00012438"/>
    </source>
</evidence>
<evidence type="ECO:0000259" key="10">
    <source>
        <dbReference type="PROSITE" id="PS50109"/>
    </source>
</evidence>
<evidence type="ECO:0000256" key="5">
    <source>
        <dbReference type="ARBA" id="ARBA00022692"/>
    </source>
</evidence>
<dbReference type="EC" id="2.7.13.3" evidence="2"/>
<feature type="region of interest" description="Disordered" evidence="8">
    <location>
        <begin position="637"/>
        <end position="681"/>
    </location>
</feature>
<dbReference type="GO" id="GO:0004673">
    <property type="term" value="F:protein histidine kinase activity"/>
    <property type="evidence" value="ECO:0007669"/>
    <property type="project" value="UniProtKB-EC"/>
</dbReference>
<evidence type="ECO:0000256" key="3">
    <source>
        <dbReference type="ARBA" id="ARBA00022553"/>
    </source>
</evidence>
<evidence type="ECO:0000256" key="6">
    <source>
        <dbReference type="ARBA" id="ARBA00022777"/>
    </source>
</evidence>
<dbReference type="GO" id="GO:0000160">
    <property type="term" value="P:phosphorelay signal transduction system"/>
    <property type="evidence" value="ECO:0007669"/>
    <property type="project" value="TreeGrafter"/>
</dbReference>
<feature type="compositionally biased region" description="Basic residues" evidence="8">
    <location>
        <begin position="824"/>
        <end position="838"/>
    </location>
</feature>
<organism evidence="11 12">
    <name type="scientific">Saccharothrix coeruleofusca</name>
    <dbReference type="NCBI Taxonomy" id="33919"/>
    <lineage>
        <taxon>Bacteria</taxon>
        <taxon>Bacillati</taxon>
        <taxon>Actinomycetota</taxon>
        <taxon>Actinomycetes</taxon>
        <taxon>Pseudonocardiales</taxon>
        <taxon>Pseudonocardiaceae</taxon>
        <taxon>Saccharothrix</taxon>
    </lineage>
</organism>
<accession>A0A918AP73</accession>
<dbReference type="Gene3D" id="3.30.565.10">
    <property type="entry name" value="Histidine kinase-like ATPase, C-terminal domain"/>
    <property type="match status" value="1"/>
</dbReference>
<dbReference type="GO" id="GO:0005886">
    <property type="term" value="C:plasma membrane"/>
    <property type="evidence" value="ECO:0007669"/>
    <property type="project" value="TreeGrafter"/>
</dbReference>
<dbReference type="PANTHER" id="PTHR45436">
    <property type="entry name" value="SENSOR HISTIDINE KINASE YKOH"/>
    <property type="match status" value="1"/>
</dbReference>
<dbReference type="EMBL" id="BMRG01000010">
    <property type="protein sequence ID" value="GGP68146.1"/>
    <property type="molecule type" value="Genomic_DNA"/>
</dbReference>
<dbReference type="InterPro" id="IPR005467">
    <property type="entry name" value="His_kinase_dom"/>
</dbReference>
<keyword evidence="6" id="KW-0418">Kinase</keyword>
<keyword evidence="9" id="KW-0472">Membrane</keyword>
<reference evidence="11" key="1">
    <citation type="journal article" date="2014" name="Int. J. Syst. Evol. Microbiol.">
        <title>Complete genome sequence of Corynebacterium casei LMG S-19264T (=DSM 44701T), isolated from a smear-ripened cheese.</title>
        <authorList>
            <consortium name="US DOE Joint Genome Institute (JGI-PGF)"/>
            <person name="Walter F."/>
            <person name="Albersmeier A."/>
            <person name="Kalinowski J."/>
            <person name="Ruckert C."/>
        </authorList>
    </citation>
    <scope>NUCLEOTIDE SEQUENCE</scope>
    <source>
        <strain evidence="11">JCM 3313</strain>
    </source>
</reference>
<comment type="caution">
    <text evidence="11">The sequence shown here is derived from an EMBL/GenBank/DDBJ whole genome shotgun (WGS) entry which is preliminary data.</text>
</comment>